<evidence type="ECO:0000313" key="2">
    <source>
        <dbReference type="Proteomes" id="UP000198211"/>
    </source>
</evidence>
<accession>A0A225W5P6</accession>
<evidence type="ECO:0008006" key="3">
    <source>
        <dbReference type="Google" id="ProtNLM"/>
    </source>
</evidence>
<name>A0A225W5P6_9STRA</name>
<reference evidence="2" key="1">
    <citation type="submission" date="2017-03" db="EMBL/GenBank/DDBJ databases">
        <title>Phytopthora megakarya and P. palmivora, two closely related causual agents of cacao black pod achieved similar genome size and gene model numbers by different mechanisms.</title>
        <authorList>
            <person name="Ali S."/>
            <person name="Shao J."/>
            <person name="Larry D.J."/>
            <person name="Kronmiller B."/>
            <person name="Shen D."/>
            <person name="Strem M.D."/>
            <person name="Melnick R.L."/>
            <person name="Guiltinan M.J."/>
            <person name="Tyler B.M."/>
            <person name="Meinhardt L.W."/>
            <person name="Bailey B.A."/>
        </authorList>
    </citation>
    <scope>NUCLEOTIDE SEQUENCE [LARGE SCALE GENOMIC DNA]</scope>
    <source>
        <strain evidence="2">zdho120</strain>
    </source>
</reference>
<protein>
    <recommendedName>
        <fullName evidence="3">Reverse transcriptase RNase H-like domain-containing protein</fullName>
    </recommendedName>
</protein>
<proteinExistence type="predicted"/>
<gene>
    <name evidence="1" type="ORF">PHMEG_00013687</name>
</gene>
<dbReference type="EMBL" id="NBNE01001683">
    <property type="protein sequence ID" value="OWZ13061.1"/>
    <property type="molecule type" value="Genomic_DNA"/>
</dbReference>
<dbReference type="OrthoDB" id="125406at2759"/>
<organism evidence="1 2">
    <name type="scientific">Phytophthora megakarya</name>
    <dbReference type="NCBI Taxonomy" id="4795"/>
    <lineage>
        <taxon>Eukaryota</taxon>
        <taxon>Sar</taxon>
        <taxon>Stramenopiles</taxon>
        <taxon>Oomycota</taxon>
        <taxon>Peronosporomycetes</taxon>
        <taxon>Peronosporales</taxon>
        <taxon>Peronosporaceae</taxon>
        <taxon>Phytophthora</taxon>
    </lineage>
</organism>
<dbReference type="Proteomes" id="UP000198211">
    <property type="component" value="Unassembled WGS sequence"/>
</dbReference>
<sequence length="146" mass="16511">MNSLRKPALAVLRRAKDEYIRLEFDSVELRIIDYAEFTERTINVHELFCMSTIYPRLPISTCGLLGDHVSAVSWIYSMHSVNYFGHKINRALGLAETLFKFRMCASHLPGAINRMADAGSRMLSSSHSDVWSTLSSCWGQLQVPGQ</sequence>
<comment type="caution">
    <text evidence="1">The sequence shown here is derived from an EMBL/GenBank/DDBJ whole genome shotgun (WGS) entry which is preliminary data.</text>
</comment>
<dbReference type="AlphaFoldDB" id="A0A225W5P6"/>
<evidence type="ECO:0000313" key="1">
    <source>
        <dbReference type="EMBL" id="OWZ13061.1"/>
    </source>
</evidence>
<keyword evidence="2" id="KW-1185">Reference proteome</keyword>